<comment type="caution">
    <text evidence="1">The sequence shown here is derived from an EMBL/GenBank/DDBJ whole genome shotgun (WGS) entry which is preliminary data.</text>
</comment>
<evidence type="ECO:0000313" key="1">
    <source>
        <dbReference type="EMBL" id="KAK7350691.1"/>
    </source>
</evidence>
<name>A0AAN9QXF0_CANGL</name>
<protein>
    <submittedName>
        <fullName evidence="1">Uncharacterized protein</fullName>
    </submittedName>
</protein>
<dbReference type="Proteomes" id="UP001367508">
    <property type="component" value="Unassembled WGS sequence"/>
</dbReference>
<dbReference type="EMBL" id="JAYMYQ010000002">
    <property type="protein sequence ID" value="KAK7350691.1"/>
    <property type="molecule type" value="Genomic_DNA"/>
</dbReference>
<accession>A0AAN9QXF0</accession>
<reference evidence="1 2" key="1">
    <citation type="submission" date="2024-01" db="EMBL/GenBank/DDBJ databases">
        <title>The genomes of 5 underutilized Papilionoideae crops provide insights into root nodulation and disease resistanc.</title>
        <authorList>
            <person name="Jiang F."/>
        </authorList>
    </citation>
    <scope>NUCLEOTIDE SEQUENCE [LARGE SCALE GENOMIC DNA]</scope>
    <source>
        <strain evidence="1">LVBAO_FW01</strain>
        <tissue evidence="1">Leaves</tissue>
    </source>
</reference>
<proteinExistence type="predicted"/>
<dbReference type="AlphaFoldDB" id="A0AAN9QXF0"/>
<evidence type="ECO:0000313" key="2">
    <source>
        <dbReference type="Proteomes" id="UP001367508"/>
    </source>
</evidence>
<keyword evidence="2" id="KW-1185">Reference proteome</keyword>
<organism evidence="1 2">
    <name type="scientific">Canavalia gladiata</name>
    <name type="common">Sword bean</name>
    <name type="synonym">Dolichos gladiatus</name>
    <dbReference type="NCBI Taxonomy" id="3824"/>
    <lineage>
        <taxon>Eukaryota</taxon>
        <taxon>Viridiplantae</taxon>
        <taxon>Streptophyta</taxon>
        <taxon>Embryophyta</taxon>
        <taxon>Tracheophyta</taxon>
        <taxon>Spermatophyta</taxon>
        <taxon>Magnoliopsida</taxon>
        <taxon>eudicotyledons</taxon>
        <taxon>Gunneridae</taxon>
        <taxon>Pentapetalae</taxon>
        <taxon>rosids</taxon>
        <taxon>fabids</taxon>
        <taxon>Fabales</taxon>
        <taxon>Fabaceae</taxon>
        <taxon>Papilionoideae</taxon>
        <taxon>50 kb inversion clade</taxon>
        <taxon>NPAAA clade</taxon>
        <taxon>indigoferoid/millettioid clade</taxon>
        <taxon>Phaseoleae</taxon>
        <taxon>Canavalia</taxon>
    </lineage>
</organism>
<sequence>MPFRSKFERGEMVEKGWIGRRTCNTVGEVILVGWCHSHGGRKEDMALFTWHSNMPLTCRLHHVAAS</sequence>
<gene>
    <name evidence="1" type="ORF">VNO77_09569</name>
</gene>